<evidence type="ECO:0000256" key="6">
    <source>
        <dbReference type="ARBA" id="ARBA00048555"/>
    </source>
</evidence>
<evidence type="ECO:0000256" key="7">
    <source>
        <dbReference type="ARBA" id="ARBA00048692"/>
    </source>
</evidence>
<protein>
    <recommendedName>
        <fullName evidence="3 8">Corrinoid adenosyltransferase</fullName>
        <ecNumber evidence="3 8">2.5.1.17</ecNumber>
    </recommendedName>
    <alternativeName>
        <fullName evidence="8">Cob(II)alamin adenosyltransferase</fullName>
    </alternativeName>
    <alternativeName>
        <fullName evidence="8">Cob(II)yrinic acid a,c-diamide adenosyltransferase</fullName>
    </alternativeName>
</protein>
<dbReference type="AlphaFoldDB" id="A0A679I8G0"/>
<dbReference type="Pfam" id="PF02572">
    <property type="entry name" value="CobA_CobO_BtuR"/>
    <property type="match status" value="1"/>
</dbReference>
<comment type="similarity">
    <text evidence="2 8">Belongs to the Cob(I)alamin adenosyltransferase family.</text>
</comment>
<keyword evidence="8" id="KW-0169">Cobalamin biosynthesis</keyword>
<dbReference type="InterPro" id="IPR025826">
    <property type="entry name" value="Co_AT_N_dom"/>
</dbReference>
<keyword evidence="8" id="KW-0963">Cytoplasm</keyword>
<dbReference type="PANTHER" id="PTHR46638">
    <property type="entry name" value="CORRINOID ADENOSYLTRANSFERASE"/>
    <property type="match status" value="1"/>
</dbReference>
<dbReference type="Pfam" id="PF12557">
    <property type="entry name" value="Co_AT_N"/>
    <property type="match status" value="1"/>
</dbReference>
<evidence type="ECO:0000313" key="10">
    <source>
        <dbReference type="Proteomes" id="UP000463961"/>
    </source>
</evidence>
<proteinExistence type="inferred from homology"/>
<keyword evidence="8 9" id="KW-0808">Transferase</keyword>
<name>A0A679I8G0_9RHOO</name>
<comment type="subcellular location">
    <subcellularLocation>
        <location evidence="8">Cytoplasm</location>
    </subcellularLocation>
</comment>
<dbReference type="GO" id="GO:0006779">
    <property type="term" value="P:porphyrin-containing compound biosynthetic process"/>
    <property type="evidence" value="ECO:0007669"/>
    <property type="project" value="UniProtKB-UniRule"/>
</dbReference>
<dbReference type="EMBL" id="AP022345">
    <property type="protein sequence ID" value="BBU68157.1"/>
    <property type="molecule type" value="Genomic_DNA"/>
</dbReference>
<dbReference type="EC" id="2.5.1.17" evidence="3 8"/>
<dbReference type="RefSeq" id="WP_162048903.1">
    <property type="nucleotide sequence ID" value="NZ_AP019011.1"/>
</dbReference>
<sequence>MNNEQDTGRNERHEQRMARKKDIVDEKIASAQTEKGLLLIHTGNGKGKSSSAFGVLARAIGHGFNCAVIQFVKSRSDSGEEALFQKFPEQVSWQVMGEGFTWETQDRERDKRAAEAAWVEACKKLADPAIDLVILDEFTYAFKFGWLELEPVIDVLRQRPPMQHVIITGRAAPPALIEAADTVTEMGMVKHAFQQGIKAMPGVEY</sequence>
<dbReference type="Gene3D" id="3.40.50.300">
    <property type="entry name" value="P-loop containing nucleotide triphosphate hydrolases"/>
    <property type="match status" value="1"/>
</dbReference>
<evidence type="ECO:0000256" key="1">
    <source>
        <dbReference type="ARBA" id="ARBA00005121"/>
    </source>
</evidence>
<gene>
    <name evidence="9" type="primary">cobO</name>
    <name evidence="9" type="ORF">ICHIAU1_04400</name>
</gene>
<reference evidence="10" key="1">
    <citation type="submission" date="2020-01" db="EMBL/GenBank/DDBJ databases">
        <title>Phosphoaccumulans saitamaens gen. nov., sp. nov., a polyphosphate accumulating bacterium isolated from surface river water.</title>
        <authorList>
            <person name="Watanabe K."/>
            <person name="Suda W."/>
        </authorList>
    </citation>
    <scope>NUCLEOTIDE SEQUENCE [LARGE SCALE GENOMIC DNA]</scope>
    <source>
        <strain evidence="10">ICHIAU1</strain>
    </source>
</reference>
<keyword evidence="8" id="KW-0067">ATP-binding</keyword>
<dbReference type="SUPFAM" id="SSF52540">
    <property type="entry name" value="P-loop containing nucleoside triphosphate hydrolases"/>
    <property type="match status" value="1"/>
</dbReference>
<comment type="pathway">
    <text evidence="1 8">Cofactor biosynthesis; adenosylcobalamin biosynthesis; adenosylcobalamin from cob(II)yrinate a,c-diamide: step 2/7.</text>
</comment>
<dbReference type="GO" id="GO:0009236">
    <property type="term" value="P:cobalamin biosynthetic process"/>
    <property type="evidence" value="ECO:0007669"/>
    <property type="project" value="UniProtKB-UniRule"/>
</dbReference>
<dbReference type="NCBIfam" id="NF004637">
    <property type="entry name" value="PRK05986.1"/>
    <property type="match status" value="1"/>
</dbReference>
<dbReference type="OrthoDB" id="9810309at2"/>
<evidence type="ECO:0000256" key="2">
    <source>
        <dbReference type="ARBA" id="ARBA00007487"/>
    </source>
</evidence>
<dbReference type="GO" id="GO:0008817">
    <property type="term" value="F:corrinoid adenosyltransferase activity"/>
    <property type="evidence" value="ECO:0007669"/>
    <property type="project" value="UniProtKB-UniRule"/>
</dbReference>
<dbReference type="GO" id="GO:0005737">
    <property type="term" value="C:cytoplasm"/>
    <property type="evidence" value="ECO:0007669"/>
    <property type="project" value="UniProtKB-SubCell"/>
</dbReference>
<dbReference type="PANTHER" id="PTHR46638:SF1">
    <property type="entry name" value="CORRINOID ADENOSYLTRANSFERASE"/>
    <property type="match status" value="1"/>
</dbReference>
<dbReference type="NCBIfam" id="TIGR00708">
    <property type="entry name" value="cobA"/>
    <property type="match status" value="1"/>
</dbReference>
<evidence type="ECO:0000256" key="8">
    <source>
        <dbReference type="PIRNR" id="PIRNR015617"/>
    </source>
</evidence>
<dbReference type="CDD" id="cd00561">
    <property type="entry name" value="CobA_ACA"/>
    <property type="match status" value="1"/>
</dbReference>
<keyword evidence="4 8" id="KW-0627">Porphyrin biosynthesis</keyword>
<evidence type="ECO:0000256" key="5">
    <source>
        <dbReference type="ARBA" id="ARBA00024929"/>
    </source>
</evidence>
<accession>A0A679I8G0</accession>
<dbReference type="PIRSF" id="PIRSF015617">
    <property type="entry name" value="Adensltrnsf_CobA"/>
    <property type="match status" value="1"/>
</dbReference>
<comment type="function">
    <text evidence="5 8">Required for both de novo synthesis of the corrin ring for the assimilation of exogenous corrinoids. Participates in the adenosylation of a variety of incomplete and complete corrinoids.</text>
</comment>
<evidence type="ECO:0000256" key="4">
    <source>
        <dbReference type="ARBA" id="ARBA00023244"/>
    </source>
</evidence>
<comment type="catalytic activity">
    <reaction evidence="7 8">
        <text>2 cob(II)alamin + reduced [electron-transfer flavoprotein] + 2 ATP = 2 adenosylcob(III)alamin + 2 triphosphate + oxidized [electron-transfer flavoprotein] + 3 H(+)</text>
        <dbReference type="Rhea" id="RHEA:28671"/>
        <dbReference type="Rhea" id="RHEA-COMP:10685"/>
        <dbReference type="Rhea" id="RHEA-COMP:10686"/>
        <dbReference type="ChEBI" id="CHEBI:15378"/>
        <dbReference type="ChEBI" id="CHEBI:16304"/>
        <dbReference type="ChEBI" id="CHEBI:18036"/>
        <dbReference type="ChEBI" id="CHEBI:18408"/>
        <dbReference type="ChEBI" id="CHEBI:30616"/>
        <dbReference type="ChEBI" id="CHEBI:57692"/>
        <dbReference type="ChEBI" id="CHEBI:58307"/>
        <dbReference type="EC" id="2.5.1.17"/>
    </reaction>
</comment>
<dbReference type="InterPro" id="IPR003724">
    <property type="entry name" value="CblAdoTrfase_CobA"/>
</dbReference>
<dbReference type="InterPro" id="IPR027417">
    <property type="entry name" value="P-loop_NTPase"/>
</dbReference>
<keyword evidence="10" id="KW-1185">Reference proteome</keyword>
<dbReference type="GO" id="GO:0005524">
    <property type="term" value="F:ATP binding"/>
    <property type="evidence" value="ECO:0007669"/>
    <property type="project" value="UniProtKB-UniRule"/>
</dbReference>
<evidence type="ECO:0000256" key="3">
    <source>
        <dbReference type="ARBA" id="ARBA00012454"/>
    </source>
</evidence>
<comment type="catalytic activity">
    <reaction evidence="6 8">
        <text>2 cob(II)yrinate a,c diamide + reduced [electron-transfer flavoprotein] + 2 ATP = 2 adenosylcob(III)yrinate a,c-diamide + 2 triphosphate + oxidized [electron-transfer flavoprotein] + 3 H(+)</text>
        <dbReference type="Rhea" id="RHEA:11528"/>
        <dbReference type="Rhea" id="RHEA-COMP:10685"/>
        <dbReference type="Rhea" id="RHEA-COMP:10686"/>
        <dbReference type="ChEBI" id="CHEBI:15378"/>
        <dbReference type="ChEBI" id="CHEBI:18036"/>
        <dbReference type="ChEBI" id="CHEBI:30616"/>
        <dbReference type="ChEBI" id="CHEBI:57692"/>
        <dbReference type="ChEBI" id="CHEBI:58307"/>
        <dbReference type="ChEBI" id="CHEBI:58503"/>
        <dbReference type="ChEBI" id="CHEBI:58537"/>
        <dbReference type="EC" id="2.5.1.17"/>
    </reaction>
</comment>
<dbReference type="UniPathway" id="UPA00148">
    <property type="reaction ID" value="UER00233"/>
</dbReference>
<organism evidence="9 10">
    <name type="scientific">Fluviibacter phosphoraccumulans</name>
    <dbReference type="NCBI Taxonomy" id="1751046"/>
    <lineage>
        <taxon>Bacteria</taxon>
        <taxon>Pseudomonadati</taxon>
        <taxon>Pseudomonadota</taxon>
        <taxon>Betaproteobacteria</taxon>
        <taxon>Rhodocyclales</taxon>
        <taxon>Fluviibacteraceae</taxon>
        <taxon>Fluviibacter</taxon>
    </lineage>
</organism>
<dbReference type="Proteomes" id="UP000463961">
    <property type="component" value="Chromosome"/>
</dbReference>
<evidence type="ECO:0000313" key="9">
    <source>
        <dbReference type="EMBL" id="BBU68157.1"/>
    </source>
</evidence>
<keyword evidence="8" id="KW-0547">Nucleotide-binding</keyword>